<evidence type="ECO:0000313" key="4">
    <source>
        <dbReference type="Proteomes" id="UP000250266"/>
    </source>
</evidence>
<keyword evidence="4" id="KW-1185">Reference proteome</keyword>
<evidence type="ECO:0000256" key="1">
    <source>
        <dbReference type="SAM" id="MobiDB-lite"/>
    </source>
</evidence>
<protein>
    <submittedName>
        <fullName evidence="3">Uncharacterized protein</fullName>
    </submittedName>
</protein>
<name>A0A8E2JJJ3_9PEZI</name>
<dbReference type="AlphaFoldDB" id="A0A8E2JJJ3"/>
<feature type="signal peptide" evidence="2">
    <location>
        <begin position="1"/>
        <end position="19"/>
    </location>
</feature>
<dbReference type="EMBL" id="KV744825">
    <property type="protein sequence ID" value="OCK85055.1"/>
    <property type="molecule type" value="Genomic_DNA"/>
</dbReference>
<feature type="region of interest" description="Disordered" evidence="1">
    <location>
        <begin position="133"/>
        <end position="187"/>
    </location>
</feature>
<dbReference type="Proteomes" id="UP000250266">
    <property type="component" value="Unassembled WGS sequence"/>
</dbReference>
<proteinExistence type="predicted"/>
<evidence type="ECO:0000313" key="3">
    <source>
        <dbReference type="EMBL" id="OCK85055.1"/>
    </source>
</evidence>
<evidence type="ECO:0000256" key="2">
    <source>
        <dbReference type="SAM" id="SignalP"/>
    </source>
</evidence>
<organism evidence="3 4">
    <name type="scientific">Lepidopterella palustris CBS 459.81</name>
    <dbReference type="NCBI Taxonomy" id="1314670"/>
    <lineage>
        <taxon>Eukaryota</taxon>
        <taxon>Fungi</taxon>
        <taxon>Dikarya</taxon>
        <taxon>Ascomycota</taxon>
        <taxon>Pezizomycotina</taxon>
        <taxon>Dothideomycetes</taxon>
        <taxon>Pleosporomycetidae</taxon>
        <taxon>Mytilinidiales</taxon>
        <taxon>Argynnaceae</taxon>
        <taxon>Lepidopterella</taxon>
    </lineage>
</organism>
<gene>
    <name evidence="3" type="ORF">K432DRAFT_378012</name>
</gene>
<keyword evidence="2" id="KW-0732">Signal</keyword>
<feature type="chain" id="PRO_5034207386" evidence="2">
    <location>
        <begin position="20"/>
        <end position="236"/>
    </location>
</feature>
<dbReference type="OrthoDB" id="5427701at2759"/>
<reference evidence="3 4" key="1">
    <citation type="journal article" date="2016" name="Nat. Commun.">
        <title>Ectomycorrhizal ecology is imprinted in the genome of the dominant symbiotic fungus Cenococcum geophilum.</title>
        <authorList>
            <consortium name="DOE Joint Genome Institute"/>
            <person name="Peter M."/>
            <person name="Kohler A."/>
            <person name="Ohm R.A."/>
            <person name="Kuo A."/>
            <person name="Krutzmann J."/>
            <person name="Morin E."/>
            <person name="Arend M."/>
            <person name="Barry K.W."/>
            <person name="Binder M."/>
            <person name="Choi C."/>
            <person name="Clum A."/>
            <person name="Copeland A."/>
            <person name="Grisel N."/>
            <person name="Haridas S."/>
            <person name="Kipfer T."/>
            <person name="LaButti K."/>
            <person name="Lindquist E."/>
            <person name="Lipzen A."/>
            <person name="Maire R."/>
            <person name="Meier B."/>
            <person name="Mihaltcheva S."/>
            <person name="Molinier V."/>
            <person name="Murat C."/>
            <person name="Poggeler S."/>
            <person name="Quandt C.A."/>
            <person name="Sperisen C."/>
            <person name="Tritt A."/>
            <person name="Tisserant E."/>
            <person name="Crous P.W."/>
            <person name="Henrissat B."/>
            <person name="Nehls U."/>
            <person name="Egli S."/>
            <person name="Spatafora J.W."/>
            <person name="Grigoriev I.V."/>
            <person name="Martin F.M."/>
        </authorList>
    </citation>
    <scope>NUCLEOTIDE SEQUENCE [LARGE SCALE GENOMIC DNA]</scope>
    <source>
        <strain evidence="3 4">CBS 459.81</strain>
    </source>
</reference>
<sequence length="236" mass="23623">MLYISLLLPLILLAPRVLSDNPQDSTGVPPYSYSNSYCVTAGPTATVAYEPCYSYHSTASSTVNEGCPQNAQLDIHFHNEDNFGCCTQSATLTTASGLLACCPCGAICTGAVPSMVDWSFVAGAMVTTNAPQTVSTTPVTMSPSSRLATTTTASRSTSSASSSAGSSSSSGSVGKSTGSTTQATSTSGSTSAVSSALSSSAAQATTSGSITGVRLTPYALGGQALVIAALLAYFIA</sequence>
<accession>A0A8E2JJJ3</accession>